<protein>
    <submittedName>
        <fullName evidence="1">Uncharacterized protein</fullName>
    </submittedName>
</protein>
<organism evidence="1">
    <name type="scientific">Noctiluca scintillans</name>
    <name type="common">Sea sparkle</name>
    <name type="synonym">Red tide dinoflagellate</name>
    <dbReference type="NCBI Taxonomy" id="2966"/>
    <lineage>
        <taxon>Eukaryota</taxon>
        <taxon>Sar</taxon>
        <taxon>Alveolata</taxon>
        <taxon>Dinophyceae</taxon>
        <taxon>Noctilucales</taxon>
        <taxon>Noctilucaceae</taxon>
        <taxon>Noctiluca</taxon>
    </lineage>
</organism>
<evidence type="ECO:0000313" key="1">
    <source>
        <dbReference type="EMBL" id="CAD8838427.1"/>
    </source>
</evidence>
<dbReference type="EMBL" id="HBFQ01018267">
    <property type="protein sequence ID" value="CAD8838428.1"/>
    <property type="molecule type" value="Transcribed_RNA"/>
</dbReference>
<proteinExistence type="predicted"/>
<dbReference type="AlphaFoldDB" id="A0A6T8W583"/>
<evidence type="ECO:0000313" key="2">
    <source>
        <dbReference type="EMBL" id="CAD8838428.1"/>
    </source>
</evidence>
<accession>A0A6T8W583</accession>
<gene>
    <name evidence="1" type="ORF">NSCI0253_LOCUS12775</name>
    <name evidence="2" type="ORF">NSCI0253_LOCUS12776</name>
</gene>
<name>A0A6T8W583_NOCSC</name>
<sequence length="126" mass="14121">MRRTTWIVDDRTSSAPREMVSPSGHVKLVVMAKISMWNRPSGIRVRGTWRVLRERLLLPAQGRQVCQVRFASVRLPAQECCPLLLCIRAKSELHAFQHPRSAPQAVQAAHHATLTVPNLPKASRAA</sequence>
<dbReference type="EMBL" id="HBFQ01018266">
    <property type="protein sequence ID" value="CAD8838427.1"/>
    <property type="molecule type" value="Transcribed_RNA"/>
</dbReference>
<reference evidence="1" key="1">
    <citation type="submission" date="2021-01" db="EMBL/GenBank/DDBJ databases">
        <authorList>
            <person name="Corre E."/>
            <person name="Pelletier E."/>
            <person name="Niang G."/>
            <person name="Scheremetjew M."/>
            <person name="Finn R."/>
            <person name="Kale V."/>
            <person name="Holt S."/>
            <person name="Cochrane G."/>
            <person name="Meng A."/>
            <person name="Brown T."/>
            <person name="Cohen L."/>
        </authorList>
    </citation>
    <scope>NUCLEOTIDE SEQUENCE</scope>
</reference>